<dbReference type="GO" id="GO:0002161">
    <property type="term" value="F:aminoacyl-tRNA deacylase activity"/>
    <property type="evidence" value="ECO:0007669"/>
    <property type="project" value="InterPro"/>
</dbReference>
<dbReference type="Proteomes" id="UP001156690">
    <property type="component" value="Unassembled WGS sequence"/>
</dbReference>
<sequence>MDVIQQIYQRNIDLLNELNIPFNEWQHRPILDFATDEAIAKELGWTGTLSKSLFLKVKGGGYALYLTDKDSRLNAKGIKGLLGKRVSICDNEEMTAKTGYLVGAVCPFTLPTSVPIILDTALLTHDELLYTSGDPAVTIGINIVYLEILLESLENPIYKLSE</sequence>
<dbReference type="InterPro" id="IPR036754">
    <property type="entry name" value="YbaK/aa-tRNA-synt-asso_dom_sf"/>
</dbReference>
<proteinExistence type="predicted"/>
<dbReference type="Gene3D" id="3.90.960.10">
    <property type="entry name" value="YbaK/aminoacyl-tRNA synthetase-associated domain"/>
    <property type="match status" value="1"/>
</dbReference>
<reference evidence="3" key="1">
    <citation type="journal article" date="2019" name="Int. J. Syst. Evol. Microbiol.">
        <title>The Global Catalogue of Microorganisms (GCM) 10K type strain sequencing project: providing services to taxonomists for standard genome sequencing and annotation.</title>
        <authorList>
            <consortium name="The Broad Institute Genomics Platform"/>
            <consortium name="The Broad Institute Genome Sequencing Center for Infectious Disease"/>
            <person name="Wu L."/>
            <person name="Ma J."/>
        </authorList>
    </citation>
    <scope>NUCLEOTIDE SEQUENCE [LARGE SCALE GENOMIC DNA]</scope>
    <source>
        <strain evidence="3">NBRC 15640</strain>
    </source>
</reference>
<dbReference type="Pfam" id="PF04073">
    <property type="entry name" value="tRNA_edit"/>
    <property type="match status" value="1"/>
</dbReference>
<evidence type="ECO:0000313" key="2">
    <source>
        <dbReference type="EMBL" id="GLQ73749.1"/>
    </source>
</evidence>
<dbReference type="InterPro" id="IPR007214">
    <property type="entry name" value="YbaK/aa-tRNA-synth-assoc-dom"/>
</dbReference>
<dbReference type="CDD" id="cd04332">
    <property type="entry name" value="YbaK_like"/>
    <property type="match status" value="1"/>
</dbReference>
<dbReference type="PANTHER" id="PTHR30411">
    <property type="entry name" value="CYTOPLASMIC PROTEIN"/>
    <property type="match status" value="1"/>
</dbReference>
<accession>A0AAV5NT76</accession>
<dbReference type="EMBL" id="BSNX01000039">
    <property type="protein sequence ID" value="GLQ73749.1"/>
    <property type="molecule type" value="Genomic_DNA"/>
</dbReference>
<keyword evidence="2" id="KW-0238">DNA-binding</keyword>
<dbReference type="GO" id="GO:0003677">
    <property type="term" value="F:DNA binding"/>
    <property type="evidence" value="ECO:0007669"/>
    <property type="project" value="UniProtKB-KW"/>
</dbReference>
<gene>
    <name evidence="2" type="ORF">GCM10007932_31090</name>
</gene>
<feature type="domain" description="YbaK/aminoacyl-tRNA synthetase-associated" evidence="1">
    <location>
        <begin position="36"/>
        <end position="144"/>
    </location>
</feature>
<name>A0AAV5NT76_9VIBR</name>
<dbReference type="PANTHER" id="PTHR30411:SF0">
    <property type="entry name" value="CYS-TRNA(PRO)_CYS-TRNA(CYS) DEACYLASE YBAK"/>
    <property type="match status" value="1"/>
</dbReference>
<protein>
    <submittedName>
        <fullName evidence="2">DNA-binding protein</fullName>
    </submittedName>
</protein>
<dbReference type="AlphaFoldDB" id="A0AAV5NT76"/>
<keyword evidence="3" id="KW-1185">Reference proteome</keyword>
<organism evidence="2 3">
    <name type="scientific">Vibrio penaeicida</name>
    <dbReference type="NCBI Taxonomy" id="104609"/>
    <lineage>
        <taxon>Bacteria</taxon>
        <taxon>Pseudomonadati</taxon>
        <taxon>Pseudomonadota</taxon>
        <taxon>Gammaproteobacteria</taxon>
        <taxon>Vibrionales</taxon>
        <taxon>Vibrionaceae</taxon>
        <taxon>Vibrio</taxon>
    </lineage>
</organism>
<evidence type="ECO:0000259" key="1">
    <source>
        <dbReference type="Pfam" id="PF04073"/>
    </source>
</evidence>
<dbReference type="SUPFAM" id="SSF55826">
    <property type="entry name" value="YbaK/ProRS associated domain"/>
    <property type="match status" value="1"/>
</dbReference>
<dbReference type="RefSeq" id="WP_126610320.1">
    <property type="nucleotide sequence ID" value="NZ_AP025144.1"/>
</dbReference>
<comment type="caution">
    <text evidence="2">The sequence shown here is derived from an EMBL/GenBank/DDBJ whole genome shotgun (WGS) entry which is preliminary data.</text>
</comment>
<evidence type="ECO:0000313" key="3">
    <source>
        <dbReference type="Proteomes" id="UP001156690"/>
    </source>
</evidence>